<evidence type="ECO:0000256" key="4">
    <source>
        <dbReference type="ARBA" id="ARBA00022692"/>
    </source>
</evidence>
<evidence type="ECO:0000256" key="6">
    <source>
        <dbReference type="ARBA" id="ARBA00023136"/>
    </source>
</evidence>
<keyword evidence="10" id="KW-1185">Reference proteome</keyword>
<evidence type="ECO:0000256" key="5">
    <source>
        <dbReference type="ARBA" id="ARBA00022989"/>
    </source>
</evidence>
<dbReference type="SUPFAM" id="SSF103473">
    <property type="entry name" value="MFS general substrate transporter"/>
    <property type="match status" value="1"/>
</dbReference>
<feature type="transmembrane region" description="Helical" evidence="7">
    <location>
        <begin position="499"/>
        <end position="522"/>
    </location>
</feature>
<comment type="subcellular location">
    <subcellularLocation>
        <location evidence="1 7">Membrane</location>
        <topology evidence="1 7">Multi-pass membrane protein</topology>
    </subcellularLocation>
</comment>
<reference evidence="9 10" key="1">
    <citation type="submission" date="2024-04" db="EMBL/GenBank/DDBJ databases">
        <authorList>
            <consortium name="Genoscope - CEA"/>
            <person name="William W."/>
        </authorList>
    </citation>
    <scope>NUCLEOTIDE SEQUENCE [LARGE SCALE GENOMIC DNA]</scope>
</reference>
<feature type="transmembrane region" description="Helical" evidence="7">
    <location>
        <begin position="358"/>
        <end position="377"/>
    </location>
</feature>
<evidence type="ECO:0000313" key="10">
    <source>
        <dbReference type="Proteomes" id="UP001497497"/>
    </source>
</evidence>
<accession>A0AAV2IJ08</accession>
<feature type="transmembrane region" description="Helical" evidence="7">
    <location>
        <begin position="179"/>
        <end position="200"/>
    </location>
</feature>
<gene>
    <name evidence="9" type="ORF">GSLYS_00020207001</name>
</gene>
<evidence type="ECO:0000256" key="1">
    <source>
        <dbReference type="ARBA" id="ARBA00004141"/>
    </source>
</evidence>
<dbReference type="Gene3D" id="1.20.1250.20">
    <property type="entry name" value="MFS general substrate transporter like domains"/>
    <property type="match status" value="1"/>
</dbReference>
<evidence type="ECO:0000256" key="3">
    <source>
        <dbReference type="ARBA" id="ARBA00022448"/>
    </source>
</evidence>
<evidence type="ECO:0000256" key="8">
    <source>
        <dbReference type="SAM" id="MobiDB-lite"/>
    </source>
</evidence>
<dbReference type="GO" id="GO:0005381">
    <property type="term" value="F:iron ion transmembrane transporter activity"/>
    <property type="evidence" value="ECO:0007669"/>
    <property type="project" value="UniProtKB-UniRule"/>
</dbReference>
<dbReference type="PANTHER" id="PTHR11660">
    <property type="entry name" value="SOLUTE CARRIER FAMILY 40 MEMBER"/>
    <property type="match status" value="1"/>
</dbReference>
<dbReference type="Proteomes" id="UP001497497">
    <property type="component" value="Unassembled WGS sequence"/>
</dbReference>
<proteinExistence type="inferred from homology"/>
<sequence length="523" mass="57886">AIYSCHFLASWSSRMWSFSMGLFLASVSTESMQLSATYGLSRGAAILLLGAIIGDWVDQTPRLKAATLTMIGQNVLVLSCSCVILALTITVSQMDHVDTWLRYLLYAIIISLSVSSRLMKEARILVMERDWIVEMCDRDEHHLAVMTSSFRRIDLLTKMLAPVAIGHIMTYAGTSVGCVFVGVWSLLSLGAEYFLIRRAYAIVPTLRSKKHPRNAPVTPNLSDSNPIAPNTSDSTDKLHQDNSLRRAGFFFSSLRQRQPSKRRKARCHWWRMFGTFIALYRGLRIYVSYDVMLTGLALASLYLTVLGFDEVTIGYATAHGLKGSVLGTLMGTGAGFGILATFTYPFIVRRLGLANTGILALGLQVTCLSLCVISLWLPGSNFVPVSSSDVNNSSHFVNRSLSDRDALILPSNSNNISISGFIMANDEKTPDISIWVMIAGVVLARFGLWTADLTIIQLFLERVDTKERGIVNGVQGSLNQLMDFLKYGLVHFLPHIHQFGILVIISFGFICTGWTLMCVYAMK</sequence>
<name>A0AAV2IJ08_LYMST</name>
<keyword evidence="5 7" id="KW-1133">Transmembrane helix</keyword>
<feature type="transmembrane region" description="Helical" evidence="7">
    <location>
        <begin position="286"/>
        <end position="305"/>
    </location>
</feature>
<keyword evidence="6 7" id="KW-0472">Membrane</keyword>
<feature type="transmembrane region" description="Helical" evidence="7">
    <location>
        <begin position="75"/>
        <end position="94"/>
    </location>
</feature>
<comment type="function">
    <text evidence="7">May be involved in iron transport and iron homeostasis.</text>
</comment>
<protein>
    <recommendedName>
        <fullName evidence="7">Solute carrier family 40 member</fullName>
    </recommendedName>
</protein>
<dbReference type="GO" id="GO:0016020">
    <property type="term" value="C:membrane"/>
    <property type="evidence" value="ECO:0007669"/>
    <property type="project" value="UniProtKB-SubCell"/>
</dbReference>
<dbReference type="PANTHER" id="PTHR11660:SF57">
    <property type="entry name" value="SOLUTE CARRIER FAMILY 40 MEMBER"/>
    <property type="match status" value="1"/>
</dbReference>
<keyword evidence="3 7" id="KW-0813">Transport</keyword>
<feature type="non-terminal residue" evidence="9">
    <location>
        <position position="523"/>
    </location>
</feature>
<dbReference type="InterPro" id="IPR036259">
    <property type="entry name" value="MFS_trans_sf"/>
</dbReference>
<feature type="transmembrane region" description="Helical" evidence="7">
    <location>
        <begin position="432"/>
        <end position="460"/>
    </location>
</feature>
<feature type="transmembrane region" description="Helical" evidence="7">
    <location>
        <begin position="100"/>
        <end position="119"/>
    </location>
</feature>
<dbReference type="Pfam" id="PF06963">
    <property type="entry name" value="FPN1"/>
    <property type="match status" value="1"/>
</dbReference>
<evidence type="ECO:0000256" key="2">
    <source>
        <dbReference type="ARBA" id="ARBA00006279"/>
    </source>
</evidence>
<feature type="region of interest" description="Disordered" evidence="8">
    <location>
        <begin position="210"/>
        <end position="239"/>
    </location>
</feature>
<keyword evidence="4 7" id="KW-0812">Transmembrane</keyword>
<evidence type="ECO:0000313" key="9">
    <source>
        <dbReference type="EMBL" id="CAL1546830.1"/>
    </source>
</evidence>
<dbReference type="AlphaFoldDB" id="A0AAV2IJ08"/>
<feature type="transmembrane region" description="Helical" evidence="7">
    <location>
        <begin position="325"/>
        <end position="346"/>
    </location>
</feature>
<comment type="similarity">
    <text evidence="2 7">Belongs to the ferroportin (FP) (TC 2.A.100) family. SLC40A subfamily.</text>
</comment>
<keyword evidence="7" id="KW-0406">Ion transport</keyword>
<dbReference type="EMBL" id="CAXITT010000861">
    <property type="protein sequence ID" value="CAL1546830.1"/>
    <property type="molecule type" value="Genomic_DNA"/>
</dbReference>
<organism evidence="9 10">
    <name type="scientific">Lymnaea stagnalis</name>
    <name type="common">Great pond snail</name>
    <name type="synonym">Helix stagnalis</name>
    <dbReference type="NCBI Taxonomy" id="6523"/>
    <lineage>
        <taxon>Eukaryota</taxon>
        <taxon>Metazoa</taxon>
        <taxon>Spiralia</taxon>
        <taxon>Lophotrochozoa</taxon>
        <taxon>Mollusca</taxon>
        <taxon>Gastropoda</taxon>
        <taxon>Heterobranchia</taxon>
        <taxon>Euthyneura</taxon>
        <taxon>Panpulmonata</taxon>
        <taxon>Hygrophila</taxon>
        <taxon>Lymnaeoidea</taxon>
        <taxon>Lymnaeidae</taxon>
        <taxon>Lymnaea</taxon>
    </lineage>
</organism>
<dbReference type="InterPro" id="IPR009716">
    <property type="entry name" value="Ferroportin-1"/>
</dbReference>
<comment type="caution">
    <text evidence="9">The sequence shown here is derived from an EMBL/GenBank/DDBJ whole genome shotgun (WGS) entry which is preliminary data.</text>
</comment>
<evidence type="ECO:0000256" key="7">
    <source>
        <dbReference type="RuleBase" id="RU365065"/>
    </source>
</evidence>
<feature type="compositionally biased region" description="Polar residues" evidence="8">
    <location>
        <begin position="217"/>
        <end position="233"/>
    </location>
</feature>
<comment type="caution">
    <text evidence="7">Lacks conserved residue(s) required for the propagation of feature annotation.</text>
</comment>
<feature type="non-terminal residue" evidence="9">
    <location>
        <position position="1"/>
    </location>
</feature>